<accession>A0A0M0LL63</accession>
<evidence type="ECO:0000259" key="2">
    <source>
        <dbReference type="Pfam" id="PF13791"/>
    </source>
</evidence>
<keyword evidence="5" id="KW-1185">Reference proteome</keyword>
<sequence length="334" mass="38781">MTENIKEQELNDFFDGKSTSTISKVVKKAKRKTILRNMGISLFVIVFLLITLSLSWLFIIRGSQEKAMRDIELFSRITNPNIELLESQNESNGVFEGILTFNRYKEIEGIPVDWSNHVVRYSLFGGMSRFKRTEIQIKDKEDGLDRNYDRETKQRMMNFYHPDVSYSQIRNDLNTLNNFKDDTFIELGVSFNQKYTPDEVRELIPENITLKWYWVDTYSREDIKSLNTHITKYKPTFPELATEIYGFSEDPTDSSMSEKRFIDDVQSGLNYEDGKYFGEFNRIYNNLKGESANLAAENIEIIGAVVTGTPKELAELNDMDMIRATVLGVTVKPY</sequence>
<dbReference type="Pfam" id="PF13791">
    <property type="entry name" value="Sigma_reg_C"/>
    <property type="match status" value="1"/>
</dbReference>
<dbReference type="RefSeq" id="WP_053415895.1">
    <property type="nucleotide sequence ID" value="NZ_LILB01000001.1"/>
</dbReference>
<organism evidence="4 5">
    <name type="scientific">Viridibacillus arvi</name>
    <dbReference type="NCBI Taxonomy" id="263475"/>
    <lineage>
        <taxon>Bacteria</taxon>
        <taxon>Bacillati</taxon>
        <taxon>Bacillota</taxon>
        <taxon>Bacilli</taxon>
        <taxon>Bacillales</taxon>
        <taxon>Caryophanaceae</taxon>
        <taxon>Viridibacillus</taxon>
    </lineage>
</organism>
<dbReference type="GeneID" id="301135385"/>
<evidence type="ECO:0000313" key="4">
    <source>
        <dbReference type="EMBL" id="KOO51736.1"/>
    </source>
</evidence>
<keyword evidence="1" id="KW-0472">Membrane</keyword>
<evidence type="ECO:0000313" key="5">
    <source>
        <dbReference type="Proteomes" id="UP000036867"/>
    </source>
</evidence>
<gene>
    <name evidence="4" type="ORF">AMD00_04620</name>
</gene>
<proteinExistence type="predicted"/>
<dbReference type="Pfam" id="PF13800">
    <property type="entry name" value="Sigma_reg_N"/>
    <property type="match status" value="1"/>
</dbReference>
<feature type="domain" description="Sigma factor regulator C-terminal" evidence="2">
    <location>
        <begin position="177"/>
        <end position="328"/>
    </location>
</feature>
<protein>
    <recommendedName>
        <fullName evidence="6">Sigma factor regulator C-terminal domain-containing protein</fullName>
    </recommendedName>
</protein>
<dbReference type="EMBL" id="LILB01000001">
    <property type="protein sequence ID" value="KOO51736.1"/>
    <property type="molecule type" value="Genomic_DNA"/>
</dbReference>
<comment type="caution">
    <text evidence="4">The sequence shown here is derived from an EMBL/GenBank/DDBJ whole genome shotgun (WGS) entry which is preliminary data.</text>
</comment>
<dbReference type="InterPro" id="IPR025672">
    <property type="entry name" value="Sigma_reg_C_dom"/>
</dbReference>
<dbReference type="InterPro" id="IPR029101">
    <property type="entry name" value="Sigma_reg_N"/>
</dbReference>
<dbReference type="Proteomes" id="UP000036867">
    <property type="component" value="Unassembled WGS sequence"/>
</dbReference>
<keyword evidence="1" id="KW-1133">Transmembrane helix</keyword>
<keyword evidence="1" id="KW-0812">Transmembrane</keyword>
<evidence type="ECO:0000259" key="3">
    <source>
        <dbReference type="Pfam" id="PF13800"/>
    </source>
</evidence>
<evidence type="ECO:0008006" key="6">
    <source>
        <dbReference type="Google" id="ProtNLM"/>
    </source>
</evidence>
<dbReference type="OrthoDB" id="1730160at2"/>
<name>A0A0M0LL63_9BACL</name>
<reference evidence="5" key="1">
    <citation type="submission" date="2015-08" db="EMBL/GenBank/DDBJ databases">
        <title>Fjat-10028 dsm 16317.</title>
        <authorList>
            <person name="Liu B."/>
            <person name="Wang J."/>
            <person name="Zhu Y."/>
            <person name="Liu G."/>
            <person name="Chen Q."/>
            <person name="Chen Z."/>
            <person name="Lan J."/>
            <person name="Che J."/>
            <person name="Ge C."/>
            <person name="Shi H."/>
            <person name="Pan Z."/>
            <person name="Liu X."/>
        </authorList>
    </citation>
    <scope>NUCLEOTIDE SEQUENCE [LARGE SCALE GENOMIC DNA]</scope>
    <source>
        <strain evidence="5">DSM 16317</strain>
    </source>
</reference>
<evidence type="ECO:0000256" key="1">
    <source>
        <dbReference type="SAM" id="Phobius"/>
    </source>
</evidence>
<dbReference type="AlphaFoldDB" id="A0A0M0LL63"/>
<feature type="transmembrane region" description="Helical" evidence="1">
    <location>
        <begin position="38"/>
        <end position="59"/>
    </location>
</feature>
<feature type="domain" description="Sigma factor regulator N-terminal" evidence="3">
    <location>
        <begin position="24"/>
        <end position="109"/>
    </location>
</feature>